<dbReference type="NCBIfam" id="TIGR00095">
    <property type="entry name" value="16S rRNA (guanine(966)-N(2))-methyltransferase RsmD"/>
    <property type="match status" value="1"/>
</dbReference>
<dbReference type="PROSITE" id="PS00092">
    <property type="entry name" value="N6_MTASE"/>
    <property type="match status" value="1"/>
</dbReference>
<evidence type="ECO:0000256" key="2">
    <source>
        <dbReference type="ARBA" id="ARBA00022679"/>
    </source>
</evidence>
<keyword evidence="1 3" id="KW-0489">Methyltransferase</keyword>
<dbReference type="PIRSF" id="PIRSF004553">
    <property type="entry name" value="CHP00095"/>
    <property type="match status" value="1"/>
</dbReference>
<dbReference type="EC" id="2.1.1.-" evidence="3"/>
<reference evidence="4" key="1">
    <citation type="submission" date="2015-09" db="EMBL/GenBank/DDBJ databases">
        <authorList>
            <person name="Bertelli C."/>
        </authorList>
    </citation>
    <scope>NUCLEOTIDE SEQUENCE [LARGE SCALE GENOMIC DNA]</scope>
    <source>
        <strain evidence="4">KNic</strain>
    </source>
</reference>
<dbReference type="GO" id="GO:0008168">
    <property type="term" value="F:methyltransferase activity"/>
    <property type="evidence" value="ECO:0007669"/>
    <property type="project" value="UniProtKB-KW"/>
</dbReference>
<dbReference type="Proteomes" id="UP000069902">
    <property type="component" value="Chromosome cPNK"/>
</dbReference>
<dbReference type="Gene3D" id="3.40.50.150">
    <property type="entry name" value="Vaccinia Virus protein VP39"/>
    <property type="match status" value="1"/>
</dbReference>
<dbReference type="InterPro" id="IPR029063">
    <property type="entry name" value="SAM-dependent_MTases_sf"/>
</dbReference>
<dbReference type="GO" id="GO:0003676">
    <property type="term" value="F:nucleic acid binding"/>
    <property type="evidence" value="ECO:0007669"/>
    <property type="project" value="InterPro"/>
</dbReference>
<dbReference type="InterPro" id="IPR004398">
    <property type="entry name" value="RNA_MeTrfase_RsmD"/>
</dbReference>
<dbReference type="KEGG" id="pnl:PNK_2230"/>
<organism evidence="3 4">
    <name type="scientific">Candidatus Protochlamydia naegleriophila</name>
    <dbReference type="NCBI Taxonomy" id="389348"/>
    <lineage>
        <taxon>Bacteria</taxon>
        <taxon>Pseudomonadati</taxon>
        <taxon>Chlamydiota</taxon>
        <taxon>Chlamydiia</taxon>
        <taxon>Parachlamydiales</taxon>
        <taxon>Parachlamydiaceae</taxon>
        <taxon>Candidatus Protochlamydia</taxon>
    </lineage>
</organism>
<proteinExistence type="predicted"/>
<name>A0A0U5JF81_9BACT</name>
<dbReference type="AlphaFoldDB" id="A0A0U5JF81"/>
<protein>
    <submittedName>
        <fullName evidence="3">Putative methyltransferase</fullName>
        <ecNumber evidence="3">2.1.1.-</ecNumber>
    </submittedName>
</protein>
<gene>
    <name evidence="3" type="ORF">PNK_2230</name>
</gene>
<dbReference type="STRING" id="389348.PNK_2230"/>
<dbReference type="FunCoup" id="A0A0U5JF81">
    <property type="interactions" value="283"/>
</dbReference>
<dbReference type="InParanoid" id="A0A0U5JF81"/>
<dbReference type="EMBL" id="LN879502">
    <property type="protein sequence ID" value="CUI17831.1"/>
    <property type="molecule type" value="Genomic_DNA"/>
</dbReference>
<dbReference type="PANTHER" id="PTHR43542">
    <property type="entry name" value="METHYLTRANSFERASE"/>
    <property type="match status" value="1"/>
</dbReference>
<keyword evidence="4" id="KW-1185">Reference proteome</keyword>
<dbReference type="InterPro" id="IPR002052">
    <property type="entry name" value="DNA_methylase_N6_adenine_CS"/>
</dbReference>
<dbReference type="CDD" id="cd02440">
    <property type="entry name" value="AdoMet_MTases"/>
    <property type="match status" value="1"/>
</dbReference>
<dbReference type="RefSeq" id="WP_059062052.1">
    <property type="nucleotide sequence ID" value="NZ_LN879502.1"/>
</dbReference>
<evidence type="ECO:0000313" key="4">
    <source>
        <dbReference type="Proteomes" id="UP000069902"/>
    </source>
</evidence>
<accession>A0A0U5JF81</accession>
<sequence>MYIIAGQYRHQRLVTPKGMQTRPTASRLRESLFNICQGFIENARFLDLFAGSGAIGFEALSRGALAVTFIDASKEAVRCQQTNASKLDVQTQCQILHGQVLTLLPWLEKQRKQYDIIFADPPYATTDHPEEKQFYSEKIVRFLDASTLLAEKGVLFIEEESRFEPQINDLRKLQLIDSRRMGHTTLQRYEWNVSQ</sequence>
<evidence type="ECO:0000256" key="1">
    <source>
        <dbReference type="ARBA" id="ARBA00022603"/>
    </source>
</evidence>
<dbReference type="SUPFAM" id="SSF53335">
    <property type="entry name" value="S-adenosyl-L-methionine-dependent methyltransferases"/>
    <property type="match status" value="1"/>
</dbReference>
<dbReference type="PANTHER" id="PTHR43542:SF1">
    <property type="entry name" value="METHYLTRANSFERASE"/>
    <property type="match status" value="1"/>
</dbReference>
<dbReference type="Pfam" id="PF03602">
    <property type="entry name" value="Cons_hypoth95"/>
    <property type="match status" value="1"/>
</dbReference>
<dbReference type="PATRIC" id="fig|389348.3.peg.2508"/>
<keyword evidence="2 3" id="KW-0808">Transferase</keyword>
<dbReference type="GO" id="GO:0031167">
    <property type="term" value="P:rRNA methylation"/>
    <property type="evidence" value="ECO:0007669"/>
    <property type="project" value="InterPro"/>
</dbReference>
<evidence type="ECO:0000313" key="3">
    <source>
        <dbReference type="EMBL" id="CUI17831.1"/>
    </source>
</evidence>